<comment type="similarity">
    <text evidence="5">Belongs to the SAT4 family.</text>
</comment>
<keyword evidence="9" id="KW-1185">Reference proteome</keyword>
<dbReference type="GeneID" id="36543261"/>
<gene>
    <name evidence="8" type="ORF">P168DRAFT_278913</name>
</gene>
<feature type="domain" description="Rhodopsin" evidence="7">
    <location>
        <begin position="41"/>
        <end position="281"/>
    </location>
</feature>
<keyword evidence="3 6" id="KW-1133">Transmembrane helix</keyword>
<proteinExistence type="inferred from homology"/>
<evidence type="ECO:0000259" key="7">
    <source>
        <dbReference type="Pfam" id="PF20684"/>
    </source>
</evidence>
<feature type="transmembrane region" description="Helical" evidence="6">
    <location>
        <begin position="25"/>
        <end position="45"/>
    </location>
</feature>
<dbReference type="Proteomes" id="UP000234254">
    <property type="component" value="Unassembled WGS sequence"/>
</dbReference>
<keyword evidence="4 6" id="KW-0472">Membrane</keyword>
<comment type="subcellular location">
    <subcellularLocation>
        <location evidence="1">Membrane</location>
        <topology evidence="1">Multi-pass membrane protein</topology>
    </subcellularLocation>
</comment>
<evidence type="ECO:0000313" key="9">
    <source>
        <dbReference type="Proteomes" id="UP000234254"/>
    </source>
</evidence>
<dbReference type="InterPro" id="IPR052337">
    <property type="entry name" value="SAT4-like"/>
</dbReference>
<dbReference type="GO" id="GO:0016020">
    <property type="term" value="C:membrane"/>
    <property type="evidence" value="ECO:0007669"/>
    <property type="project" value="UniProtKB-SubCell"/>
</dbReference>
<dbReference type="PANTHER" id="PTHR33048">
    <property type="entry name" value="PTH11-LIKE INTEGRAL MEMBRANE PROTEIN (AFU_ORTHOLOGUE AFUA_5G11245)"/>
    <property type="match status" value="1"/>
</dbReference>
<sequence length="368" mass="40880">MAVPRQMQTPPKPGLVDGTRQASTFGVGISFMVFISIVMLLRVWVRVVVLRALGTDDVLMIIGTLLTFGLTIATMVGAYYGLGRHMNDIPPEGMIPMMKAIYATRLLYIIGMGFVKMSLLWFYLRLDHRKLMKWAVYFSMFFTIGLTVSSIFVTVLSCIPPSKFWDPTGKKPGHCISSEQQQIFYEANGALNIVSDILIFLTPIPMLWGIQLSTRKKGALFGVFGLGILSIAASCVRYDFVKRLAATKDQYYQLADSLNWCEVEVFVAIFCGSAPALSVAMKHFFGRVWGSTHNYGSNMQTPGQSYGNRLSTLNKNGRHQRLDESGRFGSEDGIVMKTDIRMEVSDRDLEDDRAHGAGFAKYGHGGGV</sequence>
<comment type="caution">
    <text evidence="8">The sequence shown here is derived from an EMBL/GenBank/DDBJ whole genome shotgun (WGS) entry which is preliminary data.</text>
</comment>
<feature type="transmembrane region" description="Helical" evidence="6">
    <location>
        <begin position="102"/>
        <end position="124"/>
    </location>
</feature>
<dbReference type="EMBL" id="MSFM01000001">
    <property type="protein sequence ID" value="PKY09431.1"/>
    <property type="molecule type" value="Genomic_DNA"/>
</dbReference>
<feature type="transmembrane region" description="Helical" evidence="6">
    <location>
        <begin position="189"/>
        <end position="208"/>
    </location>
</feature>
<organism evidence="8 9">
    <name type="scientific">Aspergillus campestris (strain IBT 28561)</name>
    <dbReference type="NCBI Taxonomy" id="1392248"/>
    <lineage>
        <taxon>Eukaryota</taxon>
        <taxon>Fungi</taxon>
        <taxon>Dikarya</taxon>
        <taxon>Ascomycota</taxon>
        <taxon>Pezizomycotina</taxon>
        <taxon>Eurotiomycetes</taxon>
        <taxon>Eurotiomycetidae</taxon>
        <taxon>Eurotiales</taxon>
        <taxon>Aspergillaceae</taxon>
        <taxon>Aspergillus</taxon>
        <taxon>Aspergillus subgen. Circumdati</taxon>
    </lineage>
</organism>
<evidence type="ECO:0000256" key="2">
    <source>
        <dbReference type="ARBA" id="ARBA00022692"/>
    </source>
</evidence>
<dbReference type="AlphaFoldDB" id="A0A2I1DHT3"/>
<feature type="transmembrane region" description="Helical" evidence="6">
    <location>
        <begin position="57"/>
        <end position="82"/>
    </location>
</feature>
<dbReference type="PANTHER" id="PTHR33048:SF47">
    <property type="entry name" value="INTEGRAL MEMBRANE PROTEIN-RELATED"/>
    <property type="match status" value="1"/>
</dbReference>
<name>A0A2I1DHT3_ASPC2</name>
<dbReference type="Pfam" id="PF20684">
    <property type="entry name" value="Fung_rhodopsin"/>
    <property type="match status" value="1"/>
</dbReference>
<reference evidence="8" key="1">
    <citation type="submission" date="2016-12" db="EMBL/GenBank/DDBJ databases">
        <title>The genomes of Aspergillus section Nigri reveals drivers in fungal speciation.</title>
        <authorList>
            <consortium name="DOE Joint Genome Institute"/>
            <person name="Vesth T.C."/>
            <person name="Nybo J."/>
            <person name="Theobald S."/>
            <person name="Brandl J."/>
            <person name="Frisvad J.C."/>
            <person name="Nielsen K.F."/>
            <person name="Lyhne E.K."/>
            <person name="Kogle M.E."/>
            <person name="Kuo A."/>
            <person name="Riley R."/>
            <person name="Clum A."/>
            <person name="Nolan M."/>
            <person name="Lipzen A."/>
            <person name="Salamov A."/>
            <person name="Henrissat B."/>
            <person name="Wiebenga A."/>
            <person name="De vries R.P."/>
            <person name="Grigoriev I.V."/>
            <person name="Mortensen U.H."/>
            <person name="Andersen M.R."/>
            <person name="Baker S.E."/>
        </authorList>
    </citation>
    <scope>NUCLEOTIDE SEQUENCE</scope>
    <source>
        <strain evidence="8">IBT 28561</strain>
    </source>
</reference>
<evidence type="ECO:0000256" key="6">
    <source>
        <dbReference type="SAM" id="Phobius"/>
    </source>
</evidence>
<dbReference type="OrthoDB" id="5273647at2759"/>
<dbReference type="RefSeq" id="XP_024698025.1">
    <property type="nucleotide sequence ID" value="XM_024835737.1"/>
</dbReference>
<evidence type="ECO:0000313" key="8">
    <source>
        <dbReference type="EMBL" id="PKY09431.1"/>
    </source>
</evidence>
<dbReference type="InterPro" id="IPR049326">
    <property type="entry name" value="Rhodopsin_dom_fungi"/>
</dbReference>
<evidence type="ECO:0000256" key="4">
    <source>
        <dbReference type="ARBA" id="ARBA00023136"/>
    </source>
</evidence>
<keyword evidence="2 6" id="KW-0812">Transmembrane</keyword>
<feature type="transmembrane region" description="Helical" evidence="6">
    <location>
        <begin position="136"/>
        <end position="156"/>
    </location>
</feature>
<feature type="transmembrane region" description="Helical" evidence="6">
    <location>
        <begin position="220"/>
        <end position="240"/>
    </location>
</feature>
<evidence type="ECO:0000256" key="5">
    <source>
        <dbReference type="ARBA" id="ARBA00038359"/>
    </source>
</evidence>
<accession>A0A2I1DHT3</accession>
<dbReference type="VEuPathDB" id="FungiDB:P168DRAFT_278913"/>
<evidence type="ECO:0000256" key="1">
    <source>
        <dbReference type="ARBA" id="ARBA00004141"/>
    </source>
</evidence>
<evidence type="ECO:0000256" key="3">
    <source>
        <dbReference type="ARBA" id="ARBA00022989"/>
    </source>
</evidence>
<protein>
    <recommendedName>
        <fullName evidence="7">Rhodopsin domain-containing protein</fullName>
    </recommendedName>
</protein>